<evidence type="ECO:0000313" key="11">
    <source>
        <dbReference type="Proteomes" id="UP000010846"/>
    </source>
</evidence>
<dbReference type="InterPro" id="IPR000515">
    <property type="entry name" value="MetI-like"/>
</dbReference>
<name>L0IA52_HALRX</name>
<feature type="region of interest" description="Disordered" evidence="8">
    <location>
        <begin position="1"/>
        <end position="23"/>
    </location>
</feature>
<evidence type="ECO:0000256" key="1">
    <source>
        <dbReference type="ARBA" id="ARBA00004651"/>
    </source>
</evidence>
<keyword evidence="3" id="KW-1003">Cell membrane</keyword>
<evidence type="ECO:0000259" key="9">
    <source>
        <dbReference type="PROSITE" id="PS50928"/>
    </source>
</evidence>
<dbReference type="OrthoDB" id="312811at2157"/>
<sequence>MSVQTDNTAANASTREEDTTLRERIRQNPRPATIWFAGLALLILLEFPKVIAGISAIGGVFAFVLDIALMVPDWIGGNVGGGAISFVVHDLVAIGLLFVASIFVSGYILPWHVAERFDLDVTRRGSIYLDRAVATGILAAIAGILAFTPIGALLSNELSLWSSILDSLTELPSLTDRELISNQGYRSPDGSGWEGTFLGLEPKLAWMIRVGVVYAYAFAFLGWLWKGYNVFRDHYRAADWTPRDDTLRRFRNHTWGLFGLVVVIMFLVLAVWAPTISPVTAEANIYSTYEHEVTYLGDDGTLETVTHGVANLDSQSRGNENVGIWSYDDYGRWQPFGTTPHGQNLMTHLAYGAQTSLIIGVLAIGLGGLIAVLLSLVTAYYKGVADVITVIASDTIISIPLFLLVMMLSVIFNEGDHWLAEPMDGGLLLALIFAFAYWPGLWRSIRGPSLQVSEEEWVDAAKSYGQTPLKTMRKHMAPYIAGYIMIYASLIVGGVIIATSALSFLGLGINPPTPEWGRLIADGRQYVSGPSWHIATVSGIMIVLVVTAFNALGDGIRDAIDPEADVGGDGGAAAGGGG</sequence>
<feature type="compositionally biased region" description="Basic and acidic residues" evidence="8">
    <location>
        <begin position="14"/>
        <end position="23"/>
    </location>
</feature>
<feature type="transmembrane region" description="Helical" evidence="7">
    <location>
        <begin position="357"/>
        <end position="381"/>
    </location>
</feature>
<keyword evidence="5 7" id="KW-1133">Transmembrane helix</keyword>
<feature type="transmembrane region" description="Helical" evidence="7">
    <location>
        <begin position="91"/>
        <end position="111"/>
    </location>
</feature>
<keyword evidence="11" id="KW-1185">Reference proteome</keyword>
<evidence type="ECO:0000256" key="5">
    <source>
        <dbReference type="ARBA" id="ARBA00022989"/>
    </source>
</evidence>
<dbReference type="GO" id="GO:0055085">
    <property type="term" value="P:transmembrane transport"/>
    <property type="evidence" value="ECO:0007669"/>
    <property type="project" value="InterPro"/>
</dbReference>
<keyword evidence="6 7" id="KW-0472">Membrane</keyword>
<reference evidence="10" key="1">
    <citation type="submission" date="2011-09" db="EMBL/GenBank/DDBJ databases">
        <title>Complete sequence of Halovivax ruber XH-70.</title>
        <authorList>
            <consortium name="US DOE Joint Genome Institute"/>
            <person name="Lucas S."/>
            <person name="Han J."/>
            <person name="Lapidus A."/>
            <person name="Cheng J.-F."/>
            <person name="Goodwin L."/>
            <person name="Pitluck S."/>
            <person name="Peters L."/>
            <person name="Mikhailova N."/>
            <person name="Davenport K."/>
            <person name="Detter J.C."/>
            <person name="Han C."/>
            <person name="Tapia R."/>
            <person name="Land M."/>
            <person name="Hauser L."/>
            <person name="Kyrpides N."/>
            <person name="Ivanova N."/>
            <person name="Pagani I."/>
            <person name="Sproer C."/>
            <person name="Anderson I."/>
            <person name="Woyke T."/>
        </authorList>
    </citation>
    <scope>NUCLEOTIDE SEQUENCE</scope>
    <source>
        <strain evidence="10">XH-70</strain>
    </source>
</reference>
<dbReference type="AlphaFoldDB" id="L0IA52"/>
<feature type="compositionally biased region" description="Polar residues" evidence="8">
    <location>
        <begin position="1"/>
        <end position="13"/>
    </location>
</feature>
<accession>L0IA52</accession>
<evidence type="ECO:0000256" key="4">
    <source>
        <dbReference type="ARBA" id="ARBA00022692"/>
    </source>
</evidence>
<dbReference type="PANTHER" id="PTHR43386:SF1">
    <property type="entry name" value="D,D-DIPEPTIDE TRANSPORT SYSTEM PERMEASE PROTEIN DDPC-RELATED"/>
    <property type="match status" value="1"/>
</dbReference>
<comment type="subcellular location">
    <subcellularLocation>
        <location evidence="1 7">Cell membrane</location>
        <topology evidence="1 7">Multi-pass membrane protein</topology>
    </subcellularLocation>
</comment>
<evidence type="ECO:0000256" key="8">
    <source>
        <dbReference type="SAM" id="MobiDB-lite"/>
    </source>
</evidence>
<dbReference type="eggNOG" id="arCOG00748">
    <property type="taxonomic scope" value="Archaea"/>
</dbReference>
<dbReference type="EMBL" id="CP003050">
    <property type="protein sequence ID" value="AGB15708.1"/>
    <property type="molecule type" value="Genomic_DNA"/>
</dbReference>
<protein>
    <submittedName>
        <fullName evidence="10">ABC-type dipeptide/oligopeptide/nickel transport system, permease component</fullName>
    </submittedName>
</protein>
<feature type="transmembrane region" description="Helical" evidence="7">
    <location>
        <begin position="204"/>
        <end position="225"/>
    </location>
</feature>
<proteinExistence type="inferred from homology"/>
<dbReference type="GeneID" id="14375345"/>
<dbReference type="Gene3D" id="1.10.3720.10">
    <property type="entry name" value="MetI-like"/>
    <property type="match status" value="1"/>
</dbReference>
<dbReference type="Pfam" id="PF00528">
    <property type="entry name" value="BPD_transp_1"/>
    <property type="match status" value="1"/>
</dbReference>
<feature type="domain" description="ABC transmembrane type-1" evidence="9">
    <location>
        <begin position="353"/>
        <end position="553"/>
    </location>
</feature>
<feature type="transmembrane region" description="Helical" evidence="7">
    <location>
        <begin position="532"/>
        <end position="552"/>
    </location>
</feature>
<dbReference type="SUPFAM" id="SSF161098">
    <property type="entry name" value="MetI-like"/>
    <property type="match status" value="1"/>
</dbReference>
<dbReference type="InterPro" id="IPR050366">
    <property type="entry name" value="BP-dependent_transpt_permease"/>
</dbReference>
<dbReference type="HOGENOM" id="CLU_028518_11_0_2"/>
<feature type="transmembrane region" description="Helical" evidence="7">
    <location>
        <begin position="418"/>
        <end position="438"/>
    </location>
</feature>
<feature type="transmembrane region" description="Helical" evidence="7">
    <location>
        <begin position="132"/>
        <end position="154"/>
    </location>
</feature>
<organism evidence="10 11">
    <name type="scientific">Halovivax ruber (strain DSM 18193 / JCM 13892 / XH-70)</name>
    <dbReference type="NCBI Taxonomy" id="797302"/>
    <lineage>
        <taxon>Archaea</taxon>
        <taxon>Methanobacteriati</taxon>
        <taxon>Methanobacteriota</taxon>
        <taxon>Stenosarchaea group</taxon>
        <taxon>Halobacteria</taxon>
        <taxon>Halobacteriales</taxon>
        <taxon>Natrialbaceae</taxon>
        <taxon>Halovivax</taxon>
    </lineage>
</organism>
<feature type="transmembrane region" description="Helical" evidence="7">
    <location>
        <begin position="480"/>
        <end position="509"/>
    </location>
</feature>
<dbReference type="STRING" id="797302.Halru_1091"/>
<feature type="transmembrane region" description="Helical" evidence="7">
    <location>
        <begin position="29"/>
        <end position="45"/>
    </location>
</feature>
<gene>
    <name evidence="10" type="ordered locus">Halru_1091</name>
</gene>
<dbReference type="InterPro" id="IPR025966">
    <property type="entry name" value="OppC_N"/>
</dbReference>
<keyword evidence="2 7" id="KW-0813">Transport</keyword>
<evidence type="ECO:0000313" key="10">
    <source>
        <dbReference type="EMBL" id="AGB15708.1"/>
    </source>
</evidence>
<evidence type="ECO:0000256" key="3">
    <source>
        <dbReference type="ARBA" id="ARBA00022475"/>
    </source>
</evidence>
<dbReference type="Proteomes" id="UP000010846">
    <property type="component" value="Chromosome"/>
</dbReference>
<dbReference type="RefSeq" id="WP_015300370.1">
    <property type="nucleotide sequence ID" value="NC_019964.1"/>
</dbReference>
<feature type="transmembrane region" description="Helical" evidence="7">
    <location>
        <begin position="388"/>
        <end position="412"/>
    </location>
</feature>
<evidence type="ECO:0000256" key="7">
    <source>
        <dbReference type="RuleBase" id="RU363032"/>
    </source>
</evidence>
<dbReference type="CDD" id="cd06261">
    <property type="entry name" value="TM_PBP2"/>
    <property type="match status" value="1"/>
</dbReference>
<dbReference type="GO" id="GO:0005886">
    <property type="term" value="C:plasma membrane"/>
    <property type="evidence" value="ECO:0007669"/>
    <property type="project" value="UniProtKB-SubCell"/>
</dbReference>
<feature type="transmembrane region" description="Helical" evidence="7">
    <location>
        <begin position="255"/>
        <end position="273"/>
    </location>
</feature>
<dbReference type="InterPro" id="IPR035906">
    <property type="entry name" value="MetI-like_sf"/>
</dbReference>
<comment type="similarity">
    <text evidence="7">Belongs to the binding-protein-dependent transport system permease family.</text>
</comment>
<keyword evidence="4 7" id="KW-0812">Transmembrane</keyword>
<dbReference type="Pfam" id="PF12911">
    <property type="entry name" value="OppC_N"/>
    <property type="match status" value="1"/>
</dbReference>
<dbReference type="PROSITE" id="PS50928">
    <property type="entry name" value="ABC_TM1"/>
    <property type="match status" value="1"/>
</dbReference>
<dbReference type="KEGG" id="hru:Halru_1091"/>
<dbReference type="PANTHER" id="PTHR43386">
    <property type="entry name" value="OLIGOPEPTIDE TRANSPORT SYSTEM PERMEASE PROTEIN APPC"/>
    <property type="match status" value="1"/>
</dbReference>
<evidence type="ECO:0000256" key="2">
    <source>
        <dbReference type="ARBA" id="ARBA00022448"/>
    </source>
</evidence>
<evidence type="ECO:0000256" key="6">
    <source>
        <dbReference type="ARBA" id="ARBA00023136"/>
    </source>
</evidence>